<dbReference type="AlphaFoldDB" id="A0A9D4UJH4"/>
<proteinExistence type="predicted"/>
<evidence type="ECO:0000313" key="1">
    <source>
        <dbReference type="EMBL" id="KAI5068568.1"/>
    </source>
</evidence>
<comment type="caution">
    <text evidence="1">The sequence shown here is derived from an EMBL/GenBank/DDBJ whole genome shotgun (WGS) entry which is preliminary data.</text>
</comment>
<protein>
    <submittedName>
        <fullName evidence="1">Uncharacterized protein</fullName>
    </submittedName>
</protein>
<name>A0A9D4UJH4_ADICA</name>
<accession>A0A9D4UJH4</accession>
<dbReference type="EMBL" id="JABFUD020000016">
    <property type="protein sequence ID" value="KAI5068568.1"/>
    <property type="molecule type" value="Genomic_DNA"/>
</dbReference>
<dbReference type="Proteomes" id="UP000886520">
    <property type="component" value="Chromosome 16"/>
</dbReference>
<reference evidence="1" key="1">
    <citation type="submission" date="2021-01" db="EMBL/GenBank/DDBJ databases">
        <title>Adiantum capillus-veneris genome.</title>
        <authorList>
            <person name="Fang Y."/>
            <person name="Liao Q."/>
        </authorList>
    </citation>
    <scope>NUCLEOTIDE SEQUENCE</scope>
    <source>
        <strain evidence="1">H3</strain>
        <tissue evidence="1">Leaf</tissue>
    </source>
</reference>
<sequence length="164" mass="18588">MLPENRPPPIPYWHGRLPLPASECTPLCPPIRAEISNVLGDRGARLWSALIEDNSKSIIFAPPLYDYYRKPLPKYTPSYVDVYTRAVWREIKSLANRKSDVEGKPPRLLKVPRPIGITKMERKVKIHDLPAKASRGRTKKSASITAIASDNAKLLTFLREWSTS</sequence>
<gene>
    <name evidence="1" type="ORF">GOP47_0016913</name>
</gene>
<evidence type="ECO:0000313" key="2">
    <source>
        <dbReference type="Proteomes" id="UP000886520"/>
    </source>
</evidence>
<organism evidence="1 2">
    <name type="scientific">Adiantum capillus-veneris</name>
    <name type="common">Maidenhair fern</name>
    <dbReference type="NCBI Taxonomy" id="13818"/>
    <lineage>
        <taxon>Eukaryota</taxon>
        <taxon>Viridiplantae</taxon>
        <taxon>Streptophyta</taxon>
        <taxon>Embryophyta</taxon>
        <taxon>Tracheophyta</taxon>
        <taxon>Polypodiopsida</taxon>
        <taxon>Polypodiidae</taxon>
        <taxon>Polypodiales</taxon>
        <taxon>Pteridineae</taxon>
        <taxon>Pteridaceae</taxon>
        <taxon>Vittarioideae</taxon>
        <taxon>Adiantum</taxon>
    </lineage>
</organism>
<keyword evidence="2" id="KW-1185">Reference proteome</keyword>